<evidence type="ECO:0000256" key="1">
    <source>
        <dbReference type="SAM" id="MobiDB-lite"/>
    </source>
</evidence>
<dbReference type="Proteomes" id="UP001278500">
    <property type="component" value="Unassembled WGS sequence"/>
</dbReference>
<feature type="region of interest" description="Disordered" evidence="1">
    <location>
        <begin position="98"/>
        <end position="123"/>
    </location>
</feature>
<dbReference type="EMBL" id="JAUEPP010000002">
    <property type="protein sequence ID" value="KAK3352050.1"/>
    <property type="molecule type" value="Genomic_DNA"/>
</dbReference>
<feature type="domain" description="Oxidoreductase acuF-like C2H2 type zinc-finger" evidence="2">
    <location>
        <begin position="295"/>
        <end position="322"/>
    </location>
</feature>
<dbReference type="GeneID" id="87863639"/>
<gene>
    <name evidence="3" type="ORF">B0H65DRAFT_459818</name>
</gene>
<dbReference type="RefSeq" id="XP_062685345.1">
    <property type="nucleotide sequence ID" value="XM_062826485.1"/>
</dbReference>
<feature type="region of interest" description="Disordered" evidence="1">
    <location>
        <begin position="448"/>
        <end position="504"/>
    </location>
</feature>
<reference evidence="3" key="1">
    <citation type="journal article" date="2023" name="Mol. Phylogenet. Evol.">
        <title>Genome-scale phylogeny and comparative genomics of the fungal order Sordariales.</title>
        <authorList>
            <person name="Hensen N."/>
            <person name="Bonometti L."/>
            <person name="Westerberg I."/>
            <person name="Brannstrom I.O."/>
            <person name="Guillou S."/>
            <person name="Cros-Aarteil S."/>
            <person name="Calhoun S."/>
            <person name="Haridas S."/>
            <person name="Kuo A."/>
            <person name="Mondo S."/>
            <person name="Pangilinan J."/>
            <person name="Riley R."/>
            <person name="LaButti K."/>
            <person name="Andreopoulos B."/>
            <person name="Lipzen A."/>
            <person name="Chen C."/>
            <person name="Yan M."/>
            <person name="Daum C."/>
            <person name="Ng V."/>
            <person name="Clum A."/>
            <person name="Steindorff A."/>
            <person name="Ohm R.A."/>
            <person name="Martin F."/>
            <person name="Silar P."/>
            <person name="Natvig D.O."/>
            <person name="Lalanne C."/>
            <person name="Gautier V."/>
            <person name="Ament-Velasquez S.L."/>
            <person name="Kruys A."/>
            <person name="Hutchinson M.I."/>
            <person name="Powell A.J."/>
            <person name="Barry K."/>
            <person name="Miller A.N."/>
            <person name="Grigoriev I.V."/>
            <person name="Debuchy R."/>
            <person name="Gladieux P."/>
            <person name="Hiltunen Thoren M."/>
            <person name="Johannesson H."/>
        </authorList>
    </citation>
    <scope>NUCLEOTIDE SEQUENCE</scope>
    <source>
        <strain evidence="3">CBS 560.94</strain>
    </source>
</reference>
<proteinExistence type="predicted"/>
<feature type="region of interest" description="Disordered" evidence="1">
    <location>
        <begin position="239"/>
        <end position="290"/>
    </location>
</feature>
<organism evidence="3 4">
    <name type="scientific">Neurospora tetraspora</name>
    <dbReference type="NCBI Taxonomy" id="94610"/>
    <lineage>
        <taxon>Eukaryota</taxon>
        <taxon>Fungi</taxon>
        <taxon>Dikarya</taxon>
        <taxon>Ascomycota</taxon>
        <taxon>Pezizomycotina</taxon>
        <taxon>Sordariomycetes</taxon>
        <taxon>Sordariomycetidae</taxon>
        <taxon>Sordariales</taxon>
        <taxon>Sordariaceae</taxon>
        <taxon>Neurospora</taxon>
    </lineage>
</organism>
<evidence type="ECO:0000313" key="3">
    <source>
        <dbReference type="EMBL" id="KAK3352050.1"/>
    </source>
</evidence>
<accession>A0AAE0JM28</accession>
<dbReference type="AlphaFoldDB" id="A0AAE0JM28"/>
<protein>
    <recommendedName>
        <fullName evidence="2">Oxidoreductase acuF-like C2H2 type zinc-finger domain-containing protein</fullName>
    </recommendedName>
</protein>
<feature type="compositionally biased region" description="Polar residues" evidence="1">
    <location>
        <begin position="239"/>
        <end position="253"/>
    </location>
</feature>
<dbReference type="PANTHER" id="PTHR35391">
    <property type="entry name" value="C2H2-TYPE DOMAIN-CONTAINING PROTEIN-RELATED"/>
    <property type="match status" value="1"/>
</dbReference>
<feature type="compositionally biased region" description="Acidic residues" evidence="1">
    <location>
        <begin position="107"/>
        <end position="116"/>
    </location>
</feature>
<evidence type="ECO:0000259" key="2">
    <source>
        <dbReference type="Pfam" id="PF26082"/>
    </source>
</evidence>
<feature type="compositionally biased region" description="Acidic residues" evidence="1">
    <location>
        <begin position="468"/>
        <end position="478"/>
    </location>
</feature>
<dbReference type="Pfam" id="PF26082">
    <property type="entry name" value="zf-C2H2_AcuF"/>
    <property type="match status" value="1"/>
</dbReference>
<keyword evidence="4" id="KW-1185">Reference proteome</keyword>
<dbReference type="InterPro" id="IPR058925">
    <property type="entry name" value="zf-C2H2_AcuF"/>
</dbReference>
<feature type="compositionally biased region" description="Basic and acidic residues" evidence="1">
    <location>
        <begin position="488"/>
        <end position="504"/>
    </location>
</feature>
<sequence length="551" mass="61446">MANISALVPSCLNGFRSLNDSLPPESGRVDADVPEGLRPLIKNELGRFRVWVTNLGAHRAGRSSLDYRLRDASHIRAQVINLLDDLLECLQDANGTVEPWDNIESTSDGEDSDSDGSEPYGPTDLTELSQIVSEASEIINCLFRLSVSIHNPAPHGRFRRATMTDTSHFEMFDTAHIRNKFPSADQGIVKQLGKANSFRRQFFRYREEHHQKLAQGLPNEDMEPTGCDDTKTIGDTTVASSLPQHLKASSSDGSGFEDCDSRSEAGRIETSFAPSSAPDGRASRVPSIPDEAENGPVECPFCYRMISVETTKAWRKHVLGDLRPYICLHPDCYVTGQDFQRRHQWMQHVQQAHWKTWLCPLGCKNTHIEDIPALESHLATFHKEHAETLSPESLVRLAEHDRPLDAPKNCELCNEELDSFKSYSRHVGRHQEDVALFVLPDRGLDEESLSVAQNEESSKGPGLGYLQENEEGGPESEGESNNSFTAERQWESEKSDAGHEEALTKESDISWRLYHYQAPGSSISQNTLKAHEDYHSGSMGRVLRLDGGAQG</sequence>
<name>A0AAE0JM28_9PEZI</name>
<reference evidence="3" key="2">
    <citation type="submission" date="2023-06" db="EMBL/GenBank/DDBJ databases">
        <authorList>
            <consortium name="Lawrence Berkeley National Laboratory"/>
            <person name="Haridas S."/>
            <person name="Hensen N."/>
            <person name="Bonometti L."/>
            <person name="Westerberg I."/>
            <person name="Brannstrom I.O."/>
            <person name="Guillou S."/>
            <person name="Cros-Aarteil S."/>
            <person name="Calhoun S."/>
            <person name="Kuo A."/>
            <person name="Mondo S."/>
            <person name="Pangilinan J."/>
            <person name="Riley R."/>
            <person name="Labutti K."/>
            <person name="Andreopoulos B."/>
            <person name="Lipzen A."/>
            <person name="Chen C."/>
            <person name="Yanf M."/>
            <person name="Daum C."/>
            <person name="Ng V."/>
            <person name="Clum A."/>
            <person name="Steindorff A."/>
            <person name="Ohm R."/>
            <person name="Martin F."/>
            <person name="Silar P."/>
            <person name="Natvig D."/>
            <person name="Lalanne C."/>
            <person name="Gautier V."/>
            <person name="Ament-Velasquez S.L."/>
            <person name="Kruys A."/>
            <person name="Hutchinson M.I."/>
            <person name="Powell A.J."/>
            <person name="Barry K."/>
            <person name="Miller A.N."/>
            <person name="Grigoriev I.V."/>
            <person name="Debuchy R."/>
            <person name="Gladieux P."/>
            <person name="Thoren M.H."/>
            <person name="Johannesson H."/>
        </authorList>
    </citation>
    <scope>NUCLEOTIDE SEQUENCE</scope>
    <source>
        <strain evidence="3">CBS 560.94</strain>
    </source>
</reference>
<dbReference type="PANTHER" id="PTHR35391:SF7">
    <property type="entry name" value="C2H2-TYPE DOMAIN-CONTAINING PROTEIN"/>
    <property type="match status" value="1"/>
</dbReference>
<comment type="caution">
    <text evidence="3">The sequence shown here is derived from an EMBL/GenBank/DDBJ whole genome shotgun (WGS) entry which is preliminary data.</text>
</comment>
<evidence type="ECO:0000313" key="4">
    <source>
        <dbReference type="Proteomes" id="UP001278500"/>
    </source>
</evidence>